<dbReference type="GO" id="GO:0008757">
    <property type="term" value="F:S-adenosylmethionine-dependent methyltransferase activity"/>
    <property type="evidence" value="ECO:0007669"/>
    <property type="project" value="InterPro"/>
</dbReference>
<dbReference type="EMBL" id="VBOY01000031">
    <property type="protein sequence ID" value="TMQ67750.1"/>
    <property type="molecule type" value="Genomic_DNA"/>
</dbReference>
<accession>A0A538TVU6</accession>
<evidence type="ECO:0000256" key="1">
    <source>
        <dbReference type="SAM" id="MobiDB-lite"/>
    </source>
</evidence>
<dbReference type="Pfam" id="PF08241">
    <property type="entry name" value="Methyltransf_11"/>
    <property type="match status" value="1"/>
</dbReference>
<reference evidence="3 4" key="1">
    <citation type="journal article" date="2019" name="Nat. Microbiol.">
        <title>Mediterranean grassland soil C-N compound turnover is dependent on rainfall and depth, and is mediated by genomically divergent microorganisms.</title>
        <authorList>
            <person name="Diamond S."/>
            <person name="Andeer P.F."/>
            <person name="Li Z."/>
            <person name="Crits-Christoph A."/>
            <person name="Burstein D."/>
            <person name="Anantharaman K."/>
            <person name="Lane K.R."/>
            <person name="Thomas B.C."/>
            <person name="Pan C."/>
            <person name="Northen T.R."/>
            <person name="Banfield J.F."/>
        </authorList>
    </citation>
    <scope>NUCLEOTIDE SEQUENCE [LARGE SCALE GENOMIC DNA]</scope>
    <source>
        <strain evidence="3">WS_8</strain>
    </source>
</reference>
<evidence type="ECO:0000313" key="4">
    <source>
        <dbReference type="Proteomes" id="UP000316609"/>
    </source>
</evidence>
<organism evidence="3 4">
    <name type="scientific">Eiseniibacteriota bacterium</name>
    <dbReference type="NCBI Taxonomy" id="2212470"/>
    <lineage>
        <taxon>Bacteria</taxon>
        <taxon>Candidatus Eiseniibacteriota</taxon>
    </lineage>
</organism>
<feature type="region of interest" description="Disordered" evidence="1">
    <location>
        <begin position="539"/>
        <end position="563"/>
    </location>
</feature>
<feature type="domain" description="Methyltransferase type 11" evidence="2">
    <location>
        <begin position="111"/>
        <end position="175"/>
    </location>
</feature>
<dbReference type="SUPFAM" id="SSF53335">
    <property type="entry name" value="S-adenosyl-L-methionine-dependent methyltransferases"/>
    <property type="match status" value="1"/>
</dbReference>
<dbReference type="Gene3D" id="3.40.50.150">
    <property type="entry name" value="Vaccinia Virus protein VP39"/>
    <property type="match status" value="1"/>
</dbReference>
<name>A0A538TVU6_UNCEI</name>
<dbReference type="GO" id="GO:0005975">
    <property type="term" value="P:carbohydrate metabolic process"/>
    <property type="evidence" value="ECO:0007669"/>
    <property type="project" value="InterPro"/>
</dbReference>
<dbReference type="Proteomes" id="UP000316609">
    <property type="component" value="Unassembled WGS sequence"/>
</dbReference>
<dbReference type="GO" id="GO:0032259">
    <property type="term" value="P:methylation"/>
    <property type="evidence" value="ECO:0007669"/>
    <property type="project" value="UniProtKB-KW"/>
</dbReference>
<proteinExistence type="predicted"/>
<dbReference type="Gene3D" id="3.20.20.370">
    <property type="entry name" value="Glycoside hydrolase/deacetylase"/>
    <property type="match status" value="1"/>
</dbReference>
<gene>
    <name evidence="3" type="ORF">E6K78_03735</name>
</gene>
<protein>
    <submittedName>
        <fullName evidence="3">Methyltransferase domain-containing protein</fullName>
    </submittedName>
</protein>
<evidence type="ECO:0000259" key="2">
    <source>
        <dbReference type="Pfam" id="PF08241"/>
    </source>
</evidence>
<keyword evidence="3" id="KW-0489">Methyltransferase</keyword>
<feature type="compositionally biased region" description="Basic and acidic residues" evidence="1">
    <location>
        <begin position="548"/>
        <end position="563"/>
    </location>
</feature>
<dbReference type="InterPro" id="IPR013216">
    <property type="entry name" value="Methyltransf_11"/>
</dbReference>
<dbReference type="InterPro" id="IPR029063">
    <property type="entry name" value="SAM-dependent_MTases_sf"/>
</dbReference>
<dbReference type="InterPro" id="IPR011330">
    <property type="entry name" value="Glyco_hydro/deAcase_b/a-brl"/>
</dbReference>
<dbReference type="AlphaFoldDB" id="A0A538TVU6"/>
<comment type="caution">
    <text evidence="3">The sequence shown here is derived from an EMBL/GenBank/DDBJ whole genome shotgun (WGS) entry which is preliminary data.</text>
</comment>
<dbReference type="SUPFAM" id="SSF88713">
    <property type="entry name" value="Glycoside hydrolase/deacetylase"/>
    <property type="match status" value="1"/>
</dbReference>
<keyword evidence="3" id="KW-0808">Transferase</keyword>
<feature type="region of interest" description="Disordered" evidence="1">
    <location>
        <begin position="442"/>
        <end position="480"/>
    </location>
</feature>
<dbReference type="CDD" id="cd02440">
    <property type="entry name" value="AdoMet_MTases"/>
    <property type="match status" value="1"/>
</dbReference>
<sequence>MAADAAGRVRFIIAPSMLWGCGAIFFPPRPTDSAIVAPKSSIDSFHCGAEMGSTMPTDGGRLRGALHRVFPTARNVLIRRSLRCIDFGGVTSVLVVGAGEDPYRGLFNGVHRYVALDITRGRRDPDVVGDGAALPFHDGGFDCVLATEVLEYVADPVRFAGELHRVLKSGGMAVITVPFLFHDHHDYWRPTRRGLIELFRGFSSTSVYAQGNRLHTAFDLLTTSFAPRPVLFPIRVLSNLMFLSPSPRRVPDRTQMTTQPAHVVTSVAHAPAVPGRGDLPSIVISLDFEMRWGVHHRLRYQMDAYRENLEAERTVVPALLKLFAERVIRATWATVGGLACKNWDEYFRRAPLSPRYANRQLAVSPLYAELDPAGKLYFAPDLVQSIHDTPGQELGTHTFSHIPMDEAGVTAADVKGDLEAVVPQEPDRIHVRRTRLRDSYLARQRDALVPQEDPSHEPTRRRPGAPVAGRRGSFGAPRLRPGWVHDARELVLANGPHRRGLGPPPRAHSARAHLHESRRGVPFVVAPSQPWRRYAEAHGATGARTGSHCREEPARARGLEVHG</sequence>
<evidence type="ECO:0000313" key="3">
    <source>
        <dbReference type="EMBL" id="TMQ67750.1"/>
    </source>
</evidence>